<dbReference type="Proteomes" id="UP000594468">
    <property type="component" value="Chromosome"/>
</dbReference>
<dbReference type="AlphaFoldDB" id="A0A7S8E9Z3"/>
<protein>
    <submittedName>
        <fullName evidence="1">Uncharacterized protein</fullName>
    </submittedName>
</protein>
<name>A0A7S8E9Z3_9CHLR</name>
<proteinExistence type="predicted"/>
<dbReference type="EMBL" id="CP062983">
    <property type="protein sequence ID" value="QPC83072.1"/>
    <property type="molecule type" value="Genomic_DNA"/>
</dbReference>
<gene>
    <name evidence="1" type="ORF">G4Y79_01465</name>
</gene>
<accession>A0A7S8E9Z3</accession>
<evidence type="ECO:0000313" key="2">
    <source>
        <dbReference type="Proteomes" id="UP000594468"/>
    </source>
</evidence>
<evidence type="ECO:0000313" key="1">
    <source>
        <dbReference type="EMBL" id="QPC83072.1"/>
    </source>
</evidence>
<keyword evidence="2" id="KW-1185">Reference proteome</keyword>
<dbReference type="RefSeq" id="WP_195171141.1">
    <property type="nucleotide sequence ID" value="NZ_CP062983.1"/>
</dbReference>
<dbReference type="KEGG" id="pmet:G4Y79_01465"/>
<sequence>MPNQSTNLDWQPALLVKVTREPFTGTHCSLHVSRAHLALHPDGVVFSAWELPLVERIYPRIRLVGWKPLRDVPFKLPVRFHRQGDPRVSAIIPNGTWVLPYDHNRFMIFQQVQRAQQQLLETLDTNPDDPQLDWRLLHWITTPIYKKP</sequence>
<reference evidence="1 2" key="1">
    <citation type="submission" date="2020-02" db="EMBL/GenBank/DDBJ databases">
        <authorList>
            <person name="Zheng R.K."/>
            <person name="Sun C.M."/>
        </authorList>
    </citation>
    <scope>NUCLEOTIDE SEQUENCE [LARGE SCALE GENOMIC DNA]</scope>
    <source>
        <strain evidence="2">rifampicinis</strain>
    </source>
</reference>
<organism evidence="1 2">
    <name type="scientific">Phototrophicus methaneseepsis</name>
    <dbReference type="NCBI Taxonomy" id="2710758"/>
    <lineage>
        <taxon>Bacteria</taxon>
        <taxon>Bacillati</taxon>
        <taxon>Chloroflexota</taxon>
        <taxon>Candidatus Thermofontia</taxon>
        <taxon>Phototrophicales</taxon>
        <taxon>Phototrophicaceae</taxon>
        <taxon>Phototrophicus</taxon>
    </lineage>
</organism>